<feature type="domain" description="RNA polymerase sigma factor 70 region 4 type 2" evidence="6">
    <location>
        <begin position="128"/>
        <end position="179"/>
    </location>
</feature>
<dbReference type="CDD" id="cd06171">
    <property type="entry name" value="Sigma70_r4"/>
    <property type="match status" value="1"/>
</dbReference>
<accession>A0ABP9P7K2</accession>
<keyword evidence="8" id="KW-1185">Reference proteome</keyword>
<dbReference type="InterPro" id="IPR036388">
    <property type="entry name" value="WH-like_DNA-bd_sf"/>
</dbReference>
<evidence type="ECO:0000313" key="7">
    <source>
        <dbReference type="EMBL" id="GAA5142067.1"/>
    </source>
</evidence>
<protein>
    <submittedName>
        <fullName evidence="7">Sigma-70 family RNA polymerase sigma factor</fullName>
    </submittedName>
</protein>
<comment type="caution">
    <text evidence="7">The sequence shown here is derived from an EMBL/GenBank/DDBJ whole genome shotgun (WGS) entry which is preliminary data.</text>
</comment>
<dbReference type="Pfam" id="PF04542">
    <property type="entry name" value="Sigma70_r2"/>
    <property type="match status" value="1"/>
</dbReference>
<name>A0ABP9P7K2_9BACT</name>
<dbReference type="PANTHER" id="PTHR43133:SF51">
    <property type="entry name" value="RNA POLYMERASE SIGMA FACTOR"/>
    <property type="match status" value="1"/>
</dbReference>
<dbReference type="Pfam" id="PF08281">
    <property type="entry name" value="Sigma70_r4_2"/>
    <property type="match status" value="1"/>
</dbReference>
<keyword evidence="3" id="KW-0731">Sigma factor</keyword>
<organism evidence="7 8">
    <name type="scientific">Prosthecobacter algae</name>
    <dbReference type="NCBI Taxonomy" id="1144682"/>
    <lineage>
        <taxon>Bacteria</taxon>
        <taxon>Pseudomonadati</taxon>
        <taxon>Verrucomicrobiota</taxon>
        <taxon>Verrucomicrobiia</taxon>
        <taxon>Verrucomicrobiales</taxon>
        <taxon>Verrucomicrobiaceae</taxon>
        <taxon>Prosthecobacter</taxon>
    </lineage>
</organism>
<dbReference type="InterPro" id="IPR013324">
    <property type="entry name" value="RNA_pol_sigma_r3/r4-like"/>
</dbReference>
<dbReference type="SUPFAM" id="SSF88946">
    <property type="entry name" value="Sigma2 domain of RNA polymerase sigma factors"/>
    <property type="match status" value="1"/>
</dbReference>
<dbReference type="NCBIfam" id="TIGR02937">
    <property type="entry name" value="sigma70-ECF"/>
    <property type="match status" value="1"/>
</dbReference>
<dbReference type="SUPFAM" id="SSF88659">
    <property type="entry name" value="Sigma3 and sigma4 domains of RNA polymerase sigma factors"/>
    <property type="match status" value="1"/>
</dbReference>
<evidence type="ECO:0000256" key="3">
    <source>
        <dbReference type="ARBA" id="ARBA00023082"/>
    </source>
</evidence>
<keyword evidence="2" id="KW-0805">Transcription regulation</keyword>
<gene>
    <name evidence="7" type="ORF">GCM10023213_27360</name>
</gene>
<reference evidence="8" key="1">
    <citation type="journal article" date="2019" name="Int. J. Syst. Evol. Microbiol.">
        <title>The Global Catalogue of Microorganisms (GCM) 10K type strain sequencing project: providing services to taxonomists for standard genome sequencing and annotation.</title>
        <authorList>
            <consortium name="The Broad Institute Genomics Platform"/>
            <consortium name="The Broad Institute Genome Sequencing Center for Infectious Disease"/>
            <person name="Wu L."/>
            <person name="Ma J."/>
        </authorList>
    </citation>
    <scope>NUCLEOTIDE SEQUENCE [LARGE SCALE GENOMIC DNA]</scope>
    <source>
        <strain evidence="8">JCM 18053</strain>
    </source>
</reference>
<comment type="similarity">
    <text evidence="1">Belongs to the sigma-70 factor family. ECF subfamily.</text>
</comment>
<feature type="domain" description="RNA polymerase sigma-70 region 2" evidence="5">
    <location>
        <begin position="33"/>
        <end position="96"/>
    </location>
</feature>
<evidence type="ECO:0000259" key="5">
    <source>
        <dbReference type="Pfam" id="PF04542"/>
    </source>
</evidence>
<evidence type="ECO:0000256" key="4">
    <source>
        <dbReference type="ARBA" id="ARBA00023163"/>
    </source>
</evidence>
<evidence type="ECO:0000256" key="2">
    <source>
        <dbReference type="ARBA" id="ARBA00023015"/>
    </source>
</evidence>
<dbReference type="InterPro" id="IPR013249">
    <property type="entry name" value="RNA_pol_sigma70_r4_t2"/>
</dbReference>
<dbReference type="InterPro" id="IPR039425">
    <property type="entry name" value="RNA_pol_sigma-70-like"/>
</dbReference>
<dbReference type="EMBL" id="BAABIA010000005">
    <property type="protein sequence ID" value="GAA5142067.1"/>
    <property type="molecule type" value="Genomic_DNA"/>
</dbReference>
<dbReference type="PANTHER" id="PTHR43133">
    <property type="entry name" value="RNA POLYMERASE ECF-TYPE SIGMA FACTO"/>
    <property type="match status" value="1"/>
</dbReference>
<evidence type="ECO:0000256" key="1">
    <source>
        <dbReference type="ARBA" id="ARBA00010641"/>
    </source>
</evidence>
<dbReference type="InterPro" id="IPR007627">
    <property type="entry name" value="RNA_pol_sigma70_r2"/>
</dbReference>
<dbReference type="Gene3D" id="1.10.1740.10">
    <property type="match status" value="1"/>
</dbReference>
<evidence type="ECO:0000313" key="8">
    <source>
        <dbReference type="Proteomes" id="UP001499852"/>
    </source>
</evidence>
<dbReference type="Proteomes" id="UP001499852">
    <property type="component" value="Unassembled WGS sequence"/>
</dbReference>
<keyword evidence="4" id="KW-0804">Transcription</keyword>
<dbReference type="RefSeq" id="WP_345736932.1">
    <property type="nucleotide sequence ID" value="NZ_BAABIA010000005.1"/>
</dbReference>
<dbReference type="InterPro" id="IPR014284">
    <property type="entry name" value="RNA_pol_sigma-70_dom"/>
</dbReference>
<dbReference type="InterPro" id="IPR013325">
    <property type="entry name" value="RNA_pol_sigma_r2"/>
</dbReference>
<proteinExistence type="inferred from homology"/>
<evidence type="ECO:0000259" key="6">
    <source>
        <dbReference type="Pfam" id="PF08281"/>
    </source>
</evidence>
<sequence>MANLPDLESEPDERLARHAEDGQEAAFRVLLGRHLQPLRTYLALRAPVADLIDEVAHDAFVFAYRHLAEFTHGSMQAWLRSIAHHQLRDRLKAHARESVKHERYGEHLRWELALAQMDAPAASEEADYLARCVEKLRLSQRELLTLRYEQELSSEEIAQRTGRSTLGVRTVLMRIRQQLRQCIESQMEGVTP</sequence>
<dbReference type="Gene3D" id="1.10.10.10">
    <property type="entry name" value="Winged helix-like DNA-binding domain superfamily/Winged helix DNA-binding domain"/>
    <property type="match status" value="1"/>
</dbReference>